<evidence type="ECO:0000313" key="2">
    <source>
        <dbReference type="Proteomes" id="UP000184330"/>
    </source>
</evidence>
<gene>
    <name evidence="1" type="ORF">PAC_03491</name>
</gene>
<organism evidence="1 2">
    <name type="scientific">Phialocephala subalpina</name>
    <dbReference type="NCBI Taxonomy" id="576137"/>
    <lineage>
        <taxon>Eukaryota</taxon>
        <taxon>Fungi</taxon>
        <taxon>Dikarya</taxon>
        <taxon>Ascomycota</taxon>
        <taxon>Pezizomycotina</taxon>
        <taxon>Leotiomycetes</taxon>
        <taxon>Helotiales</taxon>
        <taxon>Mollisiaceae</taxon>
        <taxon>Phialocephala</taxon>
        <taxon>Phialocephala fortinii species complex</taxon>
    </lineage>
</organism>
<keyword evidence="2" id="KW-1185">Reference proteome</keyword>
<dbReference type="AlphaFoldDB" id="A0A1L7WLG2"/>
<name>A0A1L7WLG2_9HELO</name>
<dbReference type="OrthoDB" id="5393537at2759"/>
<reference evidence="1 2" key="1">
    <citation type="submission" date="2016-03" db="EMBL/GenBank/DDBJ databases">
        <authorList>
            <person name="Ploux O."/>
        </authorList>
    </citation>
    <scope>NUCLEOTIDE SEQUENCE [LARGE SCALE GENOMIC DNA]</scope>
    <source>
        <strain evidence="1 2">UAMH 11012</strain>
    </source>
</reference>
<accession>A0A1L7WLG2</accession>
<sequence>MQYGRYIVNQHAEKTASQVSVAPSPRANGTALELKRILDITPVDRGMAKEQGGAVPRLVKLCETAYKFAVLMRRDDNLMRIKIPSVGTIIDETEHEPLHQEGDQNLPRANEVKCSISGALVSYVVGTNERTIVQKSSVTI</sequence>
<evidence type="ECO:0000313" key="1">
    <source>
        <dbReference type="EMBL" id="CZR53611.1"/>
    </source>
</evidence>
<proteinExistence type="predicted"/>
<dbReference type="Proteomes" id="UP000184330">
    <property type="component" value="Unassembled WGS sequence"/>
</dbReference>
<dbReference type="EMBL" id="FJOG01000004">
    <property type="protein sequence ID" value="CZR53611.1"/>
    <property type="molecule type" value="Genomic_DNA"/>
</dbReference>
<protein>
    <submittedName>
        <fullName evidence="1">Uncharacterized protein</fullName>
    </submittedName>
</protein>